<evidence type="ECO:0000313" key="3">
    <source>
        <dbReference type="Proteomes" id="UP000664203"/>
    </source>
</evidence>
<comment type="caution">
    <text evidence="2">The sequence shown here is derived from an EMBL/GenBank/DDBJ whole genome shotgun (WGS) entry which is preliminary data.</text>
</comment>
<organism evidence="2 3">
    <name type="scientific">Alectoria fallacina</name>
    <dbReference type="NCBI Taxonomy" id="1903189"/>
    <lineage>
        <taxon>Eukaryota</taxon>
        <taxon>Fungi</taxon>
        <taxon>Dikarya</taxon>
        <taxon>Ascomycota</taxon>
        <taxon>Pezizomycotina</taxon>
        <taxon>Lecanoromycetes</taxon>
        <taxon>OSLEUM clade</taxon>
        <taxon>Lecanoromycetidae</taxon>
        <taxon>Lecanorales</taxon>
        <taxon>Lecanorineae</taxon>
        <taxon>Parmeliaceae</taxon>
        <taxon>Alectoria</taxon>
    </lineage>
</organism>
<feature type="compositionally biased region" description="Basic and acidic residues" evidence="1">
    <location>
        <begin position="1"/>
        <end position="11"/>
    </location>
</feature>
<dbReference type="OrthoDB" id="5552418at2759"/>
<gene>
    <name evidence="2" type="ORF">ALECFALPRED_009939</name>
</gene>
<proteinExistence type="predicted"/>
<feature type="region of interest" description="Disordered" evidence="1">
    <location>
        <begin position="202"/>
        <end position="225"/>
    </location>
</feature>
<feature type="compositionally biased region" description="Polar residues" evidence="1">
    <location>
        <begin position="51"/>
        <end position="64"/>
    </location>
</feature>
<evidence type="ECO:0000313" key="2">
    <source>
        <dbReference type="EMBL" id="CAF9942726.1"/>
    </source>
</evidence>
<protein>
    <submittedName>
        <fullName evidence="2">Uncharacterized protein</fullName>
    </submittedName>
</protein>
<evidence type="ECO:0000256" key="1">
    <source>
        <dbReference type="SAM" id="MobiDB-lite"/>
    </source>
</evidence>
<feature type="region of interest" description="Disordered" evidence="1">
    <location>
        <begin position="1"/>
        <end position="97"/>
    </location>
</feature>
<keyword evidence="3" id="KW-1185">Reference proteome</keyword>
<dbReference type="EMBL" id="CAJPDR010000798">
    <property type="protein sequence ID" value="CAF9942726.1"/>
    <property type="molecule type" value="Genomic_DNA"/>
</dbReference>
<reference evidence="2" key="1">
    <citation type="submission" date="2021-03" db="EMBL/GenBank/DDBJ databases">
        <authorList>
            <person name="Tagirdzhanova G."/>
        </authorList>
    </citation>
    <scope>NUCLEOTIDE SEQUENCE</scope>
</reference>
<accession>A0A8H3J8C8</accession>
<name>A0A8H3J8C8_9LECA</name>
<feature type="region of interest" description="Disordered" evidence="1">
    <location>
        <begin position="382"/>
        <end position="405"/>
    </location>
</feature>
<dbReference type="AlphaFoldDB" id="A0A8H3J8C8"/>
<sequence length="405" mass="44748">MEGDEQRRRQYEQQNYPRGFVAEFGGPGVNVPNVQNLRGAPGGDGSDRFRQAQSLTTRPSTSAPLSADAGSPHELGSYDYTPGQQYSTPQMPGPQFQYQPEYLQDSQRQRHFPQYTSHLMYNVPQQAPSQPYDAVSQYQSRQSAAQALGSQFGAPQYYSPGHGTNVSGPAAMPQQYPTTAYSPSMQYTSAASLGRSTLASSYPAMGPDFNPNIETPASEQPGKESDTVAATYDRYQKTIEVVNDHTSRGHLIRAGKALLEVSQWLSENVDVLRLTQDDEKNHAERIRFWDNFNVCWLAMLQRQKDDTQQVLDSGRPPAQPQSLLPKEFLEEMGNELVSLCDGLEKHGLVDYQMGVSEQEIIEIVPSDGQAVLTRCIDLVGSDDENDEEAEINPMVGQSGPGTGKQ</sequence>
<dbReference type="Proteomes" id="UP000664203">
    <property type="component" value="Unassembled WGS sequence"/>
</dbReference>